<reference evidence="6 7" key="1">
    <citation type="submission" date="2020-08" db="EMBL/GenBank/DDBJ databases">
        <title>Genome sequence of Rhizobiales bacterium strain IZ6.</title>
        <authorList>
            <person name="Nakai R."/>
            <person name="Naganuma T."/>
        </authorList>
    </citation>
    <scope>NUCLEOTIDE SEQUENCE [LARGE SCALE GENOMIC DNA]</scope>
    <source>
        <strain evidence="6 7">IZ6</strain>
    </source>
</reference>
<comment type="catalytic activity">
    <reaction evidence="1">
        <text>Hydrolysis of alkylated DNA, releasing 3-methyladenine, 3-methylguanine, 7-methylguanine and 7-methyladenine.</text>
        <dbReference type="EC" id="3.2.2.21"/>
    </reaction>
</comment>
<dbReference type="SMART" id="SM00478">
    <property type="entry name" value="ENDO3c"/>
    <property type="match status" value="1"/>
</dbReference>
<dbReference type="InterPro" id="IPR011257">
    <property type="entry name" value="DNA_glycosylase"/>
</dbReference>
<keyword evidence="7" id="KW-1185">Reference proteome</keyword>
<evidence type="ECO:0000256" key="3">
    <source>
        <dbReference type="ARBA" id="ARBA00022763"/>
    </source>
</evidence>
<dbReference type="InterPro" id="IPR003265">
    <property type="entry name" value="HhH-GPD_domain"/>
</dbReference>
<evidence type="ECO:0000256" key="4">
    <source>
        <dbReference type="ARBA" id="ARBA00023204"/>
    </source>
</evidence>
<accession>A0A6S6QE27</accession>
<dbReference type="EC" id="3.2.2.21" evidence="2"/>
<sequence>MLPERQMKAKTKKLKRLPPAIKSPRGLEAHLDALCAIAPEFKGIRVATGVFSLRWLQPGYAGLVWVVMGQQISVAAAKAIMARLEALLGTVTPQAVLKVSDEDLRAAGLSRQKIATLRESAMAVKKGLDLEALKGVEAEEAVATLCAVKGIGRWTAEVYLLFALGHPDIFPAGDLALQESARLAFDLDARPKEKELLSRAEAWRPHRAAAARLLWAYYRVARSGRDATPV</sequence>
<organism evidence="6 7">
    <name type="scientific">Terrihabitans soli</name>
    <dbReference type="NCBI Taxonomy" id="708113"/>
    <lineage>
        <taxon>Bacteria</taxon>
        <taxon>Pseudomonadati</taxon>
        <taxon>Pseudomonadota</taxon>
        <taxon>Alphaproteobacteria</taxon>
        <taxon>Hyphomicrobiales</taxon>
        <taxon>Terrihabitans</taxon>
    </lineage>
</organism>
<dbReference type="GO" id="GO:0043916">
    <property type="term" value="F:DNA-7-methylguanine glycosylase activity"/>
    <property type="evidence" value="ECO:0007669"/>
    <property type="project" value="TreeGrafter"/>
</dbReference>
<keyword evidence="3" id="KW-0227">DNA damage</keyword>
<dbReference type="Proteomes" id="UP000515317">
    <property type="component" value="Chromosome"/>
</dbReference>
<evidence type="ECO:0000256" key="2">
    <source>
        <dbReference type="ARBA" id="ARBA00012000"/>
    </source>
</evidence>
<evidence type="ECO:0000256" key="1">
    <source>
        <dbReference type="ARBA" id="ARBA00000086"/>
    </source>
</evidence>
<dbReference type="GO" id="GO:0032131">
    <property type="term" value="F:alkylated DNA binding"/>
    <property type="evidence" value="ECO:0007669"/>
    <property type="project" value="TreeGrafter"/>
</dbReference>
<evidence type="ECO:0000313" key="6">
    <source>
        <dbReference type="EMBL" id="BCJ89373.1"/>
    </source>
</evidence>
<dbReference type="Gene3D" id="1.10.1670.40">
    <property type="match status" value="1"/>
</dbReference>
<name>A0A6S6QE27_9HYPH</name>
<evidence type="ECO:0000259" key="5">
    <source>
        <dbReference type="SMART" id="SM00478"/>
    </source>
</evidence>
<dbReference type="SUPFAM" id="SSF48150">
    <property type="entry name" value="DNA-glycosylase"/>
    <property type="match status" value="1"/>
</dbReference>
<dbReference type="GO" id="GO:0008725">
    <property type="term" value="F:DNA-3-methyladenine glycosylase activity"/>
    <property type="evidence" value="ECO:0007669"/>
    <property type="project" value="TreeGrafter"/>
</dbReference>
<dbReference type="KEGG" id="tso:IZ6_01080"/>
<dbReference type="GO" id="GO:0006307">
    <property type="term" value="P:DNA alkylation repair"/>
    <property type="evidence" value="ECO:0007669"/>
    <property type="project" value="TreeGrafter"/>
</dbReference>
<evidence type="ECO:0000313" key="7">
    <source>
        <dbReference type="Proteomes" id="UP000515317"/>
    </source>
</evidence>
<dbReference type="Gene3D" id="1.10.340.30">
    <property type="entry name" value="Hypothetical protein, domain 2"/>
    <property type="match status" value="1"/>
</dbReference>
<dbReference type="AlphaFoldDB" id="A0A6S6QE27"/>
<dbReference type="GO" id="GO:0006285">
    <property type="term" value="P:base-excision repair, AP site formation"/>
    <property type="evidence" value="ECO:0007669"/>
    <property type="project" value="TreeGrafter"/>
</dbReference>
<feature type="domain" description="HhH-GPD" evidence="5">
    <location>
        <begin position="68"/>
        <end position="219"/>
    </location>
</feature>
<keyword evidence="6" id="KW-0326">Glycosidase</keyword>
<dbReference type="Pfam" id="PF00730">
    <property type="entry name" value="HhH-GPD"/>
    <property type="match status" value="1"/>
</dbReference>
<dbReference type="PANTHER" id="PTHR43003:SF5">
    <property type="entry name" value="DNA-3-METHYLADENINE GLYCOSYLASE"/>
    <property type="match status" value="1"/>
</dbReference>
<dbReference type="InterPro" id="IPR051912">
    <property type="entry name" value="Alkylbase_DNA_Glycosylase/TA"/>
</dbReference>
<dbReference type="GO" id="GO:0005737">
    <property type="term" value="C:cytoplasm"/>
    <property type="evidence" value="ECO:0007669"/>
    <property type="project" value="TreeGrafter"/>
</dbReference>
<gene>
    <name evidence="6" type="ORF">IZ6_01080</name>
</gene>
<keyword evidence="6" id="KW-0378">Hydrolase</keyword>
<dbReference type="GO" id="GO:0032993">
    <property type="term" value="C:protein-DNA complex"/>
    <property type="evidence" value="ECO:0007669"/>
    <property type="project" value="TreeGrafter"/>
</dbReference>
<proteinExistence type="predicted"/>
<dbReference type="CDD" id="cd00056">
    <property type="entry name" value="ENDO3c"/>
    <property type="match status" value="1"/>
</dbReference>
<keyword evidence="4" id="KW-0234">DNA repair</keyword>
<dbReference type="EMBL" id="AP023361">
    <property type="protein sequence ID" value="BCJ89373.1"/>
    <property type="molecule type" value="Genomic_DNA"/>
</dbReference>
<protein>
    <recommendedName>
        <fullName evidence="2">DNA-3-methyladenine glycosylase II</fullName>
        <ecNumber evidence="2">3.2.2.21</ecNumber>
    </recommendedName>
</protein>
<dbReference type="PANTHER" id="PTHR43003">
    <property type="entry name" value="DNA-3-METHYLADENINE GLYCOSYLASE"/>
    <property type="match status" value="1"/>
</dbReference>